<name>A0ABP0ZS42_9ASCO</name>
<dbReference type="RefSeq" id="XP_066832109.1">
    <property type="nucleotide sequence ID" value="XM_066975474.1"/>
</dbReference>
<dbReference type="Gene3D" id="1.20.190.50">
    <property type="match status" value="2"/>
</dbReference>
<dbReference type="Gene3D" id="1.10.3450.20">
    <property type="match status" value="1"/>
</dbReference>
<reference evidence="8 9" key="1">
    <citation type="submission" date="2024-03" db="EMBL/GenBank/DDBJ databases">
        <authorList>
            <person name="Brejova B."/>
        </authorList>
    </citation>
    <scope>NUCLEOTIDE SEQUENCE [LARGE SCALE GENOMIC DNA]</scope>
    <source>
        <strain evidence="8 9">CBS 14171</strain>
    </source>
</reference>
<evidence type="ECO:0000256" key="5">
    <source>
        <dbReference type="ARBA" id="ARBA00023132"/>
    </source>
</evidence>
<sequence length="776" mass="88284">MDALVPYNDKASVEVQFAKALENFKLSLNRTSPSLDGDDLGKPTAFDFVRQFSQITADEAYSFVASNFEDSMVAADISTNEDFVYWDLETKLWRLVENLYSYRVFAQEEEIFGQEREIGELLVLLDWLQFNSRSGSEEEPRGEGEEGEDDLKLRSKWSYTRMSAETINYAALAGNPTNPNLVSEVDVDAPLRQHKEIESEDAEVDSKNCQKIYQLVLLGEYHDAIEYANETGNHTLAIILSGAIESEEEEPEEEEEEGKKRGKFDRSLWTKLVYKLSKNPDLDLYEKMIYTYLSGGDVSENLKMAASASYEEYMNILVRQLLTYSLLRKSKSHEFVDLTPPRPQTQSIKGILNAISSSGATKAAEESRHPIRIITASVIIEELDSIIRNVNDDTDDNIVRIVTHLSIFLAMIRPVRHTEQLNALITLYVSKLAENNQTDLIPLYLSFIPDEKDAREVYSLILSSITDKSQRQRQLEIAKRIAQPVVDDDDMIVVDNVERDKLVNVLRRTVERVMEETASHYTVSPGQSITVTDDDEFIGVDDVDLKLSNSVEWFYENEMWDDAIAATLAVIRRFLSVGKLQALRSFARGKDFNHLISEFDLAKLGRSKESEEGGDGGEGVDVDEVVVSDEQRKELLNYSNFVKGLNGIYECRQIGQVRNEQQPAESTIRQTGKTLHTLLATWLLDVEKTDPILQELRTIYVPYLIMELISIYQNARHTSWNYVKDAYKLVHLVANDTSNDFLRCFTETNRLDEFLSKVAGLSINACERGMQGVYCL</sequence>
<accession>A0ABP0ZS42</accession>
<comment type="similarity">
    <text evidence="7">Belongs to the nucleoporin Nup84/Nup107 family.</text>
</comment>
<comment type="subcellular location">
    <subcellularLocation>
        <location evidence="7">Nucleus</location>
        <location evidence="7">Nuclear pore complex</location>
    </subcellularLocation>
    <subcellularLocation>
        <location evidence="7">Nucleus membrane</location>
    </subcellularLocation>
</comment>
<evidence type="ECO:0000256" key="4">
    <source>
        <dbReference type="ARBA" id="ARBA00023010"/>
    </source>
</evidence>
<evidence type="ECO:0000313" key="9">
    <source>
        <dbReference type="Proteomes" id="UP001497383"/>
    </source>
</evidence>
<keyword evidence="7" id="KW-0472">Membrane</keyword>
<keyword evidence="2" id="KW-0509">mRNA transport</keyword>
<evidence type="ECO:0000313" key="8">
    <source>
        <dbReference type="EMBL" id="CAK9441302.1"/>
    </source>
</evidence>
<keyword evidence="6 7" id="KW-0539">Nucleus</keyword>
<organism evidence="8 9">
    <name type="scientific">Lodderomyces beijingensis</name>
    <dbReference type="NCBI Taxonomy" id="1775926"/>
    <lineage>
        <taxon>Eukaryota</taxon>
        <taxon>Fungi</taxon>
        <taxon>Dikarya</taxon>
        <taxon>Ascomycota</taxon>
        <taxon>Saccharomycotina</taxon>
        <taxon>Pichiomycetes</taxon>
        <taxon>Debaryomycetaceae</taxon>
        <taxon>Candida/Lodderomyces clade</taxon>
        <taxon>Lodderomyces</taxon>
    </lineage>
</organism>
<evidence type="ECO:0000256" key="3">
    <source>
        <dbReference type="ARBA" id="ARBA00022927"/>
    </source>
</evidence>
<dbReference type="Proteomes" id="UP001497383">
    <property type="component" value="Chromosome 6"/>
</dbReference>
<dbReference type="GeneID" id="92210367"/>
<dbReference type="PANTHER" id="PTHR13003">
    <property type="entry name" value="NUP107-RELATED"/>
    <property type="match status" value="1"/>
</dbReference>
<protein>
    <recommendedName>
        <fullName evidence="7">Nuclear pore complex protein</fullName>
    </recommendedName>
</protein>
<keyword evidence="1 7" id="KW-0813">Transport</keyword>
<evidence type="ECO:0000256" key="2">
    <source>
        <dbReference type="ARBA" id="ARBA00022816"/>
    </source>
</evidence>
<gene>
    <name evidence="8" type="ORF">LODBEIA_P51710</name>
</gene>
<evidence type="ECO:0000256" key="1">
    <source>
        <dbReference type="ARBA" id="ARBA00022448"/>
    </source>
</evidence>
<comment type="function">
    <text evidence="7">Functions as a component of the nuclear pore complex (NPC).</text>
</comment>
<proteinExistence type="inferred from homology"/>
<comment type="subunit">
    <text evidence="7">Part of the nuclear pore complex (NPC).</text>
</comment>
<dbReference type="PANTHER" id="PTHR13003:SF2">
    <property type="entry name" value="NUCLEAR PORE COMPLEX PROTEIN NUP107"/>
    <property type="match status" value="1"/>
</dbReference>
<evidence type="ECO:0000256" key="7">
    <source>
        <dbReference type="RuleBase" id="RU365072"/>
    </source>
</evidence>
<keyword evidence="4 7" id="KW-0811">Translocation</keyword>
<keyword evidence="3" id="KW-0653">Protein transport</keyword>
<evidence type="ECO:0000256" key="6">
    <source>
        <dbReference type="ARBA" id="ARBA00023242"/>
    </source>
</evidence>
<keyword evidence="5 7" id="KW-0906">Nuclear pore complex</keyword>
<dbReference type="Pfam" id="PF04121">
    <property type="entry name" value="Nup84_Nup100"/>
    <property type="match status" value="1"/>
</dbReference>
<dbReference type="InterPro" id="IPR007252">
    <property type="entry name" value="Nup84/Nup107"/>
</dbReference>
<keyword evidence="9" id="KW-1185">Reference proteome</keyword>
<dbReference type="EMBL" id="OZ022410">
    <property type="protein sequence ID" value="CAK9441302.1"/>
    <property type="molecule type" value="Genomic_DNA"/>
</dbReference>